<keyword evidence="2" id="KW-0479">Metal-binding</keyword>
<dbReference type="SMART" id="SM00355">
    <property type="entry name" value="ZnF_C2H2"/>
    <property type="match status" value="6"/>
</dbReference>
<keyword evidence="5" id="KW-0862">Zinc</keyword>
<dbReference type="PROSITE" id="PS00028">
    <property type="entry name" value="ZINC_FINGER_C2H2_1"/>
    <property type="match status" value="3"/>
</dbReference>
<evidence type="ECO:0000256" key="4">
    <source>
        <dbReference type="ARBA" id="ARBA00022771"/>
    </source>
</evidence>
<dbReference type="InterPro" id="IPR050527">
    <property type="entry name" value="Snail/Krueppel_Znf"/>
</dbReference>
<keyword evidence="3" id="KW-0677">Repeat</keyword>
<keyword evidence="4 9" id="KW-0863">Zinc-finger</keyword>
<comment type="subcellular location">
    <subcellularLocation>
        <location evidence="1">Nucleus</location>
    </subcellularLocation>
</comment>
<protein>
    <recommendedName>
        <fullName evidence="10">C2H2-type domain-containing protein</fullName>
    </recommendedName>
</protein>
<evidence type="ECO:0000313" key="12">
    <source>
        <dbReference type="Proteomes" id="UP001153954"/>
    </source>
</evidence>
<evidence type="ECO:0000256" key="3">
    <source>
        <dbReference type="ARBA" id="ARBA00022737"/>
    </source>
</evidence>
<dbReference type="PANTHER" id="PTHR24388">
    <property type="entry name" value="ZINC FINGER PROTEIN"/>
    <property type="match status" value="1"/>
</dbReference>
<feature type="domain" description="C2H2-type" evidence="10">
    <location>
        <begin position="44"/>
        <end position="71"/>
    </location>
</feature>
<dbReference type="Gene3D" id="3.30.160.60">
    <property type="entry name" value="Classic Zinc Finger"/>
    <property type="match status" value="3"/>
</dbReference>
<gene>
    <name evidence="11" type="ORF">EEDITHA_LOCUS120</name>
</gene>
<dbReference type="EMBL" id="CAKOGL010000001">
    <property type="protein sequence ID" value="CAH2083415.1"/>
    <property type="molecule type" value="Genomic_DNA"/>
</dbReference>
<dbReference type="InterPro" id="IPR036236">
    <property type="entry name" value="Znf_C2H2_sf"/>
</dbReference>
<proteinExistence type="inferred from homology"/>
<evidence type="ECO:0000256" key="9">
    <source>
        <dbReference type="PROSITE-ProRule" id="PRU00042"/>
    </source>
</evidence>
<dbReference type="PROSITE" id="PS50157">
    <property type="entry name" value="ZINC_FINGER_C2H2_2"/>
    <property type="match status" value="4"/>
</dbReference>
<feature type="domain" description="C2H2-type" evidence="10">
    <location>
        <begin position="238"/>
        <end position="265"/>
    </location>
</feature>
<dbReference type="Pfam" id="PF00096">
    <property type="entry name" value="zf-C2H2"/>
    <property type="match status" value="2"/>
</dbReference>
<organism evidence="11 12">
    <name type="scientific">Euphydryas editha</name>
    <name type="common">Edith's checkerspot</name>
    <dbReference type="NCBI Taxonomy" id="104508"/>
    <lineage>
        <taxon>Eukaryota</taxon>
        <taxon>Metazoa</taxon>
        <taxon>Ecdysozoa</taxon>
        <taxon>Arthropoda</taxon>
        <taxon>Hexapoda</taxon>
        <taxon>Insecta</taxon>
        <taxon>Pterygota</taxon>
        <taxon>Neoptera</taxon>
        <taxon>Endopterygota</taxon>
        <taxon>Lepidoptera</taxon>
        <taxon>Glossata</taxon>
        <taxon>Ditrysia</taxon>
        <taxon>Papilionoidea</taxon>
        <taxon>Nymphalidae</taxon>
        <taxon>Nymphalinae</taxon>
        <taxon>Euphydryas</taxon>
    </lineage>
</organism>
<comment type="caution">
    <text evidence="11">The sequence shown here is derived from an EMBL/GenBank/DDBJ whole genome shotgun (WGS) entry which is preliminary data.</text>
</comment>
<feature type="domain" description="C2H2-type" evidence="10">
    <location>
        <begin position="77"/>
        <end position="100"/>
    </location>
</feature>
<name>A0AAU9TDK3_EUPED</name>
<evidence type="ECO:0000256" key="8">
    <source>
        <dbReference type="ARBA" id="ARBA00037948"/>
    </source>
</evidence>
<comment type="similarity">
    <text evidence="8">Belongs to the snail C2H2-type zinc-finger protein family.</text>
</comment>
<evidence type="ECO:0000313" key="11">
    <source>
        <dbReference type="EMBL" id="CAH2083415.1"/>
    </source>
</evidence>
<evidence type="ECO:0000256" key="2">
    <source>
        <dbReference type="ARBA" id="ARBA00022723"/>
    </source>
</evidence>
<dbReference type="AlphaFoldDB" id="A0AAU9TDK3"/>
<feature type="domain" description="C2H2-type" evidence="10">
    <location>
        <begin position="111"/>
        <end position="139"/>
    </location>
</feature>
<dbReference type="PANTHER" id="PTHR24388:SF54">
    <property type="entry name" value="PROTEIN ESCARGOT"/>
    <property type="match status" value="1"/>
</dbReference>
<evidence type="ECO:0000256" key="7">
    <source>
        <dbReference type="ARBA" id="ARBA00023242"/>
    </source>
</evidence>
<evidence type="ECO:0000259" key="10">
    <source>
        <dbReference type="PROSITE" id="PS50157"/>
    </source>
</evidence>
<dbReference type="Proteomes" id="UP001153954">
    <property type="component" value="Unassembled WGS sequence"/>
</dbReference>
<evidence type="ECO:0000256" key="5">
    <source>
        <dbReference type="ARBA" id="ARBA00022833"/>
    </source>
</evidence>
<accession>A0AAU9TDK3</accession>
<dbReference type="GO" id="GO:0000978">
    <property type="term" value="F:RNA polymerase II cis-regulatory region sequence-specific DNA binding"/>
    <property type="evidence" value="ECO:0007669"/>
    <property type="project" value="TreeGrafter"/>
</dbReference>
<keyword evidence="6" id="KW-0238">DNA-binding</keyword>
<keyword evidence="7" id="KW-0539">Nucleus</keyword>
<dbReference type="GO" id="GO:0000981">
    <property type="term" value="F:DNA-binding transcription factor activity, RNA polymerase II-specific"/>
    <property type="evidence" value="ECO:0007669"/>
    <property type="project" value="TreeGrafter"/>
</dbReference>
<keyword evidence="12" id="KW-1185">Reference proteome</keyword>
<evidence type="ECO:0000256" key="1">
    <source>
        <dbReference type="ARBA" id="ARBA00004123"/>
    </source>
</evidence>
<dbReference type="SUPFAM" id="SSF57667">
    <property type="entry name" value="beta-beta-alpha zinc fingers"/>
    <property type="match status" value="1"/>
</dbReference>
<dbReference type="InterPro" id="IPR013087">
    <property type="entry name" value="Znf_C2H2_type"/>
</dbReference>
<sequence>MTKNSENSRKTMRNFCEHCNKIVIGSSYKFKSHLFRHNAIKSRFKCKYCSKEYFRRDTYTRHIKSHSGAKEADNKQFVCDHCDRGFVNKFNLIVHLKKVHDDSINPDYVGFTCKACSTVFCEKRVLNNHVRKYHFNIEITDEPSHFNKHLNESWIEKVASTDTCVKMTKINNNVIAIKKLTKTENLPEIKKVSIKKSLYGSQFRDQYSKAICDYCKKEMIKKSLRSHIRERHLNLRKYSCSECSRTFKRHYQFIDHKCGQVRRRRVKCT</sequence>
<dbReference type="GO" id="GO:0008270">
    <property type="term" value="F:zinc ion binding"/>
    <property type="evidence" value="ECO:0007669"/>
    <property type="project" value="UniProtKB-KW"/>
</dbReference>
<dbReference type="GO" id="GO:0005634">
    <property type="term" value="C:nucleus"/>
    <property type="evidence" value="ECO:0007669"/>
    <property type="project" value="UniProtKB-SubCell"/>
</dbReference>
<reference evidence="11" key="1">
    <citation type="submission" date="2022-03" db="EMBL/GenBank/DDBJ databases">
        <authorList>
            <person name="Tunstrom K."/>
        </authorList>
    </citation>
    <scope>NUCLEOTIDE SEQUENCE</scope>
</reference>
<evidence type="ECO:0000256" key="6">
    <source>
        <dbReference type="ARBA" id="ARBA00023125"/>
    </source>
</evidence>